<feature type="compositionally biased region" description="Low complexity" evidence="1">
    <location>
        <begin position="45"/>
        <end position="55"/>
    </location>
</feature>
<proteinExistence type="predicted"/>
<evidence type="ECO:0000313" key="2">
    <source>
        <dbReference type="EMBL" id="CAA9306471.1"/>
    </source>
</evidence>
<feature type="compositionally biased region" description="Low complexity" evidence="1">
    <location>
        <begin position="77"/>
        <end position="87"/>
    </location>
</feature>
<feature type="non-terminal residue" evidence="2">
    <location>
        <position position="1"/>
    </location>
</feature>
<feature type="non-terminal residue" evidence="2">
    <location>
        <position position="243"/>
    </location>
</feature>
<evidence type="ECO:0000256" key="1">
    <source>
        <dbReference type="SAM" id="MobiDB-lite"/>
    </source>
</evidence>
<dbReference type="AlphaFoldDB" id="A0A6J4KL80"/>
<feature type="compositionally biased region" description="Basic residues" evidence="1">
    <location>
        <begin position="143"/>
        <end position="155"/>
    </location>
</feature>
<protein>
    <submittedName>
        <fullName evidence="2">Two-component transcriptional response regulator, LuxR family</fullName>
    </submittedName>
</protein>
<gene>
    <name evidence="2" type="ORF">AVDCRST_MAG07-299</name>
</gene>
<name>A0A6J4KL80_9ACTN</name>
<sequence length="243" mass="25853">ARHVPARGASARRRRRAEHPGAALGEPALRRVRGGDGHERRRRAQPGPRVRARPAGPRRDDARPGRLRGRLHPARPGRPGAGPVPHGQGRDGGPGAGAHAGRGRLRHQALQPRGGRRPHPLGPAAHLRPRSGERAGADVRAPGVRRPRPGRRHARGVGGRPGGRAVSHGVQPAALLPAEPRARAEQAADPGARVELRLRRRRQRRGVLRLLPAQEGRPLAAAHAAHRARCGLRAAAAQGASRV</sequence>
<feature type="compositionally biased region" description="Basic residues" evidence="1">
    <location>
        <begin position="1"/>
        <end position="17"/>
    </location>
</feature>
<dbReference type="EMBL" id="CADCUB010000009">
    <property type="protein sequence ID" value="CAA9306471.1"/>
    <property type="molecule type" value="Genomic_DNA"/>
</dbReference>
<accession>A0A6J4KL80</accession>
<feature type="compositionally biased region" description="Gly residues" evidence="1">
    <location>
        <begin position="90"/>
        <end position="100"/>
    </location>
</feature>
<feature type="compositionally biased region" description="Basic residues" evidence="1">
    <location>
        <begin position="65"/>
        <end position="75"/>
    </location>
</feature>
<feature type="region of interest" description="Disordered" evidence="1">
    <location>
        <begin position="1"/>
        <end position="168"/>
    </location>
</feature>
<reference evidence="2" key="1">
    <citation type="submission" date="2020-02" db="EMBL/GenBank/DDBJ databases">
        <authorList>
            <person name="Meier V. D."/>
        </authorList>
    </citation>
    <scope>NUCLEOTIDE SEQUENCE</scope>
    <source>
        <strain evidence="2">AVDCRST_MAG07</strain>
    </source>
</reference>
<organism evidence="2">
    <name type="scientific">uncultured Frankineae bacterium</name>
    <dbReference type="NCBI Taxonomy" id="437475"/>
    <lineage>
        <taxon>Bacteria</taxon>
        <taxon>Bacillati</taxon>
        <taxon>Actinomycetota</taxon>
        <taxon>Actinomycetes</taxon>
        <taxon>Frankiales</taxon>
        <taxon>environmental samples</taxon>
    </lineage>
</organism>